<keyword evidence="1" id="KW-1133">Transmembrane helix</keyword>
<sequence length="155" mass="17788">MTITPHFLAGAAISTATNSYPVAFLLGFLSHFVLDALPHLDPGTFFNVPGNEKKPWPTWIYAFAILEFFTAIIIFFFIFRNRPDFAIISVGGLGGIMTDILDNSPLRFLRKLPGFKQLHWFHELIHYDLAPQKWYWGLPTQIILIGGSIWYLLRF</sequence>
<evidence type="ECO:0000256" key="1">
    <source>
        <dbReference type="SAM" id="Phobius"/>
    </source>
</evidence>
<feature type="transmembrane region" description="Helical" evidence="1">
    <location>
        <begin position="85"/>
        <end position="101"/>
    </location>
</feature>
<reference evidence="2 3" key="1">
    <citation type="journal article" date="2016" name="Nat. Commun.">
        <title>Thousands of microbial genomes shed light on interconnected biogeochemical processes in an aquifer system.</title>
        <authorList>
            <person name="Anantharaman K."/>
            <person name="Brown C.T."/>
            <person name="Hug L.A."/>
            <person name="Sharon I."/>
            <person name="Castelle C.J."/>
            <person name="Probst A.J."/>
            <person name="Thomas B.C."/>
            <person name="Singh A."/>
            <person name="Wilkins M.J."/>
            <person name="Karaoz U."/>
            <person name="Brodie E.L."/>
            <person name="Williams K.H."/>
            <person name="Hubbard S.S."/>
            <person name="Banfield J.F."/>
        </authorList>
    </citation>
    <scope>NUCLEOTIDE SEQUENCE [LARGE SCALE GENOMIC DNA]</scope>
</reference>
<protein>
    <submittedName>
        <fullName evidence="2">Uncharacterized protein</fullName>
    </submittedName>
</protein>
<organism evidence="2 3">
    <name type="scientific">Candidatus Berkelbacteria bacterium RBG_13_40_8</name>
    <dbReference type="NCBI Taxonomy" id="1797467"/>
    <lineage>
        <taxon>Bacteria</taxon>
        <taxon>Candidatus Berkelbacteria</taxon>
    </lineage>
</organism>
<keyword evidence="1" id="KW-0472">Membrane</keyword>
<feature type="transmembrane region" description="Helical" evidence="1">
    <location>
        <begin position="59"/>
        <end position="78"/>
    </location>
</feature>
<feature type="transmembrane region" description="Helical" evidence="1">
    <location>
        <begin position="7"/>
        <end position="34"/>
    </location>
</feature>
<dbReference type="Proteomes" id="UP000178764">
    <property type="component" value="Unassembled WGS sequence"/>
</dbReference>
<gene>
    <name evidence="2" type="ORF">A2V71_02395</name>
</gene>
<dbReference type="EMBL" id="MEZT01000019">
    <property type="protein sequence ID" value="OGD56508.1"/>
    <property type="molecule type" value="Genomic_DNA"/>
</dbReference>
<name>A0A1F5DMY5_9BACT</name>
<evidence type="ECO:0000313" key="3">
    <source>
        <dbReference type="Proteomes" id="UP000178764"/>
    </source>
</evidence>
<keyword evidence="1" id="KW-0812">Transmembrane</keyword>
<feature type="transmembrane region" description="Helical" evidence="1">
    <location>
        <begin position="134"/>
        <end position="153"/>
    </location>
</feature>
<comment type="caution">
    <text evidence="2">The sequence shown here is derived from an EMBL/GenBank/DDBJ whole genome shotgun (WGS) entry which is preliminary data.</text>
</comment>
<accession>A0A1F5DMY5</accession>
<proteinExistence type="predicted"/>
<dbReference type="AlphaFoldDB" id="A0A1F5DMY5"/>
<evidence type="ECO:0000313" key="2">
    <source>
        <dbReference type="EMBL" id="OGD56508.1"/>
    </source>
</evidence>